<dbReference type="InterPro" id="IPR036388">
    <property type="entry name" value="WH-like_DNA-bd_sf"/>
</dbReference>
<comment type="similarity">
    <text evidence="1">Belongs to the sigma-70 factor family. ECF subfamily.</text>
</comment>
<dbReference type="PANTHER" id="PTHR43133:SF8">
    <property type="entry name" value="RNA POLYMERASE SIGMA FACTOR HI_1459-RELATED"/>
    <property type="match status" value="1"/>
</dbReference>
<dbReference type="GO" id="GO:0003677">
    <property type="term" value="F:DNA binding"/>
    <property type="evidence" value="ECO:0007669"/>
    <property type="project" value="UniProtKB-KW"/>
</dbReference>
<evidence type="ECO:0000256" key="5">
    <source>
        <dbReference type="ARBA" id="ARBA00023163"/>
    </source>
</evidence>
<name>A0A367U903_9PROT</name>
<dbReference type="GO" id="GO:0016987">
    <property type="term" value="F:sigma factor activity"/>
    <property type="evidence" value="ECO:0007669"/>
    <property type="project" value="UniProtKB-KW"/>
</dbReference>
<feature type="region of interest" description="Disordered" evidence="6">
    <location>
        <begin position="80"/>
        <end position="104"/>
    </location>
</feature>
<dbReference type="GO" id="GO:0006352">
    <property type="term" value="P:DNA-templated transcription initiation"/>
    <property type="evidence" value="ECO:0007669"/>
    <property type="project" value="InterPro"/>
</dbReference>
<evidence type="ECO:0000256" key="3">
    <source>
        <dbReference type="ARBA" id="ARBA00023082"/>
    </source>
</evidence>
<evidence type="ECO:0000313" key="9">
    <source>
        <dbReference type="Proteomes" id="UP000252419"/>
    </source>
</evidence>
<dbReference type="InterPro" id="IPR013324">
    <property type="entry name" value="RNA_pol_sigma_r3/r4-like"/>
</dbReference>
<protein>
    <recommendedName>
        <fullName evidence="7">RNA polymerase sigma-70 region 2 domain-containing protein</fullName>
    </recommendedName>
</protein>
<dbReference type="InterPro" id="IPR013325">
    <property type="entry name" value="RNA_pol_sigma_r2"/>
</dbReference>
<dbReference type="Proteomes" id="UP000252419">
    <property type="component" value="Unassembled WGS sequence"/>
</dbReference>
<comment type="caution">
    <text evidence="8">The sequence shown here is derived from an EMBL/GenBank/DDBJ whole genome shotgun (WGS) entry which is preliminary data.</text>
</comment>
<keyword evidence="4" id="KW-0238">DNA-binding</keyword>
<dbReference type="EMBL" id="JPWA01000030">
    <property type="protein sequence ID" value="RCK04420.1"/>
    <property type="molecule type" value="Genomic_DNA"/>
</dbReference>
<keyword evidence="2" id="KW-0805">Transcription regulation</keyword>
<evidence type="ECO:0000259" key="7">
    <source>
        <dbReference type="Pfam" id="PF04542"/>
    </source>
</evidence>
<dbReference type="Gene3D" id="1.10.10.10">
    <property type="entry name" value="Winged helix-like DNA-binding domain superfamily/Winged helix DNA-binding domain"/>
    <property type="match status" value="1"/>
</dbReference>
<feature type="compositionally biased region" description="Polar residues" evidence="6">
    <location>
        <begin position="88"/>
        <end position="102"/>
    </location>
</feature>
<dbReference type="Gene3D" id="1.10.1740.10">
    <property type="match status" value="1"/>
</dbReference>
<dbReference type="SUPFAM" id="SSF88946">
    <property type="entry name" value="Sigma2 domain of RNA polymerase sigma factors"/>
    <property type="match status" value="1"/>
</dbReference>
<keyword evidence="9" id="KW-1185">Reference proteome</keyword>
<dbReference type="Pfam" id="PF04542">
    <property type="entry name" value="Sigma70_r2"/>
    <property type="match status" value="1"/>
</dbReference>
<evidence type="ECO:0000256" key="1">
    <source>
        <dbReference type="ARBA" id="ARBA00010641"/>
    </source>
</evidence>
<dbReference type="NCBIfam" id="TIGR02937">
    <property type="entry name" value="sigma70-ECF"/>
    <property type="match status" value="1"/>
</dbReference>
<evidence type="ECO:0000256" key="2">
    <source>
        <dbReference type="ARBA" id="ARBA00023015"/>
    </source>
</evidence>
<dbReference type="InterPro" id="IPR014284">
    <property type="entry name" value="RNA_pol_sigma-70_dom"/>
</dbReference>
<organism evidence="8 9">
    <name type="scientific">Thalassospira xianhensis MCCC 1A02616</name>
    <dbReference type="NCBI Taxonomy" id="1177929"/>
    <lineage>
        <taxon>Bacteria</taxon>
        <taxon>Pseudomonadati</taxon>
        <taxon>Pseudomonadota</taxon>
        <taxon>Alphaproteobacteria</taxon>
        <taxon>Rhodospirillales</taxon>
        <taxon>Thalassospiraceae</taxon>
        <taxon>Thalassospira</taxon>
    </lineage>
</organism>
<feature type="domain" description="RNA polymerase sigma-70 region 2" evidence="7">
    <location>
        <begin position="15"/>
        <end position="78"/>
    </location>
</feature>
<proteinExistence type="inferred from homology"/>
<keyword evidence="3" id="KW-0731">Sigma factor</keyword>
<sequence>MTFTVSYQTSPDWQALRKGLHHFVRSRVPENDAEDVVSDILEAIVRNKAALQTSGNPSAWIYAVARSKINDFYRKQGRQRMAQHNLKTDPTLSGAPENQSVHTRPDVAGLSDCLSGFISNMSDADRIVLTEIDLQQTRQTDFATRHAVALPTIKSRVQRARKRLRDRLISCCPTAMTDGCNNKCHSTISCAAN</sequence>
<evidence type="ECO:0000313" key="8">
    <source>
        <dbReference type="EMBL" id="RCK04420.1"/>
    </source>
</evidence>
<keyword evidence="5" id="KW-0804">Transcription</keyword>
<accession>A0A367U903</accession>
<evidence type="ECO:0000256" key="6">
    <source>
        <dbReference type="SAM" id="MobiDB-lite"/>
    </source>
</evidence>
<reference evidence="8 9" key="1">
    <citation type="submission" date="2014-07" db="EMBL/GenBank/DDBJ databases">
        <title>Draft genome sequence of Thalassospira xianhensis P-4 (MCCC 1A02616).</title>
        <authorList>
            <person name="Lai Q."/>
            <person name="Shao Z."/>
        </authorList>
    </citation>
    <scope>NUCLEOTIDE SEQUENCE [LARGE SCALE GENOMIC DNA]</scope>
    <source>
        <strain evidence="8 9">MCCC 1A02616</strain>
    </source>
</reference>
<dbReference type="InterPro" id="IPR007627">
    <property type="entry name" value="RNA_pol_sigma70_r2"/>
</dbReference>
<gene>
    <name evidence="8" type="ORF">TH5_19760</name>
</gene>
<dbReference type="PANTHER" id="PTHR43133">
    <property type="entry name" value="RNA POLYMERASE ECF-TYPE SIGMA FACTO"/>
    <property type="match status" value="1"/>
</dbReference>
<dbReference type="InterPro" id="IPR039425">
    <property type="entry name" value="RNA_pol_sigma-70-like"/>
</dbReference>
<evidence type="ECO:0000256" key="4">
    <source>
        <dbReference type="ARBA" id="ARBA00023125"/>
    </source>
</evidence>
<dbReference type="AlphaFoldDB" id="A0A367U903"/>
<dbReference type="SUPFAM" id="SSF88659">
    <property type="entry name" value="Sigma3 and sigma4 domains of RNA polymerase sigma factors"/>
    <property type="match status" value="1"/>
</dbReference>